<reference evidence="2" key="1">
    <citation type="submission" date="2020-03" db="EMBL/GenBank/DDBJ databases">
        <title>The deep terrestrial virosphere.</title>
        <authorList>
            <person name="Holmfeldt K."/>
            <person name="Nilsson E."/>
            <person name="Simone D."/>
            <person name="Lopez-Fernandez M."/>
            <person name="Wu X."/>
            <person name="de Brujin I."/>
            <person name="Lundin D."/>
            <person name="Andersson A."/>
            <person name="Bertilsson S."/>
            <person name="Dopson M."/>
        </authorList>
    </citation>
    <scope>NUCLEOTIDE SEQUENCE</scope>
    <source>
        <strain evidence="1">MM415A03408</strain>
        <strain evidence="2">MM415B02856</strain>
    </source>
</reference>
<dbReference type="AlphaFoldDB" id="A0A6M3L0C4"/>
<dbReference type="EMBL" id="MT142745">
    <property type="protein sequence ID" value="QJA87973.1"/>
    <property type="molecule type" value="Genomic_DNA"/>
</dbReference>
<name>A0A6M3L0C4_9ZZZZ</name>
<dbReference type="EMBL" id="MT141840">
    <property type="protein sequence ID" value="QJA71011.1"/>
    <property type="molecule type" value="Genomic_DNA"/>
</dbReference>
<evidence type="ECO:0000313" key="1">
    <source>
        <dbReference type="EMBL" id="QJA71011.1"/>
    </source>
</evidence>
<sequence length="70" mass="8288">MQILIALSIFLIVVLYNPTFVEAPEMNWYLASTSIKKAMRKMGPLYDYKLVDGILYVSVDNRKVWKRLRY</sequence>
<accession>A0A6M3L0C4</accession>
<organism evidence="2">
    <name type="scientific">viral metagenome</name>
    <dbReference type="NCBI Taxonomy" id="1070528"/>
    <lineage>
        <taxon>unclassified sequences</taxon>
        <taxon>metagenomes</taxon>
        <taxon>organismal metagenomes</taxon>
    </lineage>
</organism>
<proteinExistence type="predicted"/>
<gene>
    <name evidence="1" type="ORF">MM415A03408_0001</name>
    <name evidence="2" type="ORF">MM415B02856_0002</name>
</gene>
<evidence type="ECO:0000313" key="2">
    <source>
        <dbReference type="EMBL" id="QJA87973.1"/>
    </source>
</evidence>
<protein>
    <submittedName>
        <fullName evidence="2">Uncharacterized protein</fullName>
    </submittedName>
</protein>